<sequence>MEGKIDAVENKVRHIEEKVSSAKEQIEERVYSMKEQIERVSAVEQRIEVRVSAVQQQTDDRVSAAVAKEVNTLKKCIATAGNNSEGFKFLPMPARPSLKLSTQPSKQLVEIPNERDDINTQLNAMSWKRSEIKPKCWNCGAEGNCRTPQSTEKKIIFQQRRRKQINDHNAERSLNGSEKPCFKALKISAVSSNSNGLSINGHVDEVPCNMIIETGANVTIIRKDLAQQFKDKLIWTPSSVTLQTASGEEIDIDGKLNVNITLESDPYHHKA</sequence>
<dbReference type="AlphaFoldDB" id="A0A087TLK9"/>
<reference evidence="1 2" key="1">
    <citation type="submission" date="2013-11" db="EMBL/GenBank/DDBJ databases">
        <title>Genome sequencing of Stegodyphus mimosarum.</title>
        <authorList>
            <person name="Bechsgaard J."/>
        </authorList>
    </citation>
    <scope>NUCLEOTIDE SEQUENCE [LARGE SCALE GENOMIC DNA]</scope>
</reference>
<evidence type="ECO:0000313" key="1">
    <source>
        <dbReference type="EMBL" id="KFM65998.1"/>
    </source>
</evidence>
<organism evidence="1 2">
    <name type="scientific">Stegodyphus mimosarum</name>
    <name type="common">African social velvet spider</name>
    <dbReference type="NCBI Taxonomy" id="407821"/>
    <lineage>
        <taxon>Eukaryota</taxon>
        <taxon>Metazoa</taxon>
        <taxon>Ecdysozoa</taxon>
        <taxon>Arthropoda</taxon>
        <taxon>Chelicerata</taxon>
        <taxon>Arachnida</taxon>
        <taxon>Araneae</taxon>
        <taxon>Araneomorphae</taxon>
        <taxon>Entelegynae</taxon>
        <taxon>Eresoidea</taxon>
        <taxon>Eresidae</taxon>
        <taxon>Stegodyphus</taxon>
    </lineage>
</organism>
<dbReference type="Gene3D" id="2.40.70.10">
    <property type="entry name" value="Acid Proteases"/>
    <property type="match status" value="1"/>
</dbReference>
<dbReference type="InterPro" id="IPR021109">
    <property type="entry name" value="Peptidase_aspartic_dom_sf"/>
</dbReference>
<dbReference type="Proteomes" id="UP000054359">
    <property type="component" value="Unassembled WGS sequence"/>
</dbReference>
<name>A0A087TLK9_STEMI</name>
<dbReference type="SUPFAM" id="SSF50630">
    <property type="entry name" value="Acid proteases"/>
    <property type="match status" value="1"/>
</dbReference>
<feature type="non-terminal residue" evidence="1">
    <location>
        <position position="271"/>
    </location>
</feature>
<protein>
    <recommendedName>
        <fullName evidence="3">Peptidase A2 domain-containing protein</fullName>
    </recommendedName>
</protein>
<evidence type="ECO:0000313" key="2">
    <source>
        <dbReference type="Proteomes" id="UP000054359"/>
    </source>
</evidence>
<keyword evidence="2" id="KW-1185">Reference proteome</keyword>
<accession>A0A087TLK9</accession>
<gene>
    <name evidence="1" type="ORF">X975_24438</name>
</gene>
<evidence type="ECO:0008006" key="3">
    <source>
        <dbReference type="Google" id="ProtNLM"/>
    </source>
</evidence>
<dbReference type="OrthoDB" id="6512026at2759"/>
<dbReference type="CDD" id="cd00303">
    <property type="entry name" value="retropepsin_like"/>
    <property type="match status" value="1"/>
</dbReference>
<dbReference type="EMBL" id="KK115775">
    <property type="protein sequence ID" value="KFM65998.1"/>
    <property type="molecule type" value="Genomic_DNA"/>
</dbReference>
<proteinExistence type="predicted"/>